<gene>
    <name evidence="1" type="ORF">M0M57_02020</name>
</gene>
<accession>A0ABY4KJP0</accession>
<dbReference type="RefSeq" id="WP_248434907.1">
    <property type="nucleotide sequence ID" value="NZ_CP096205.1"/>
</dbReference>
<evidence type="ECO:0008006" key="3">
    <source>
        <dbReference type="Google" id="ProtNLM"/>
    </source>
</evidence>
<sequence length="259" mass="30147">MNHSTKKNSHIFPKFLSTIFLGAKGTSRKGYDLSSENILKKKPRVIQDSIKEDYILCEDCEAYFGVIEGISTDTFLNWKQKVITGEYLLKKIIDDLELLECVTADKKNIFLLIYSIFWRASISEDIFFKNFKIISEFEEELRIILLAHKSIKKTEYLENLKKIADFKIFPVSIMTAKSFTNNTANMLFAPSSIDPYSLIVDQFSFLLFRTSEEIIEFVKGFSNIKIDDCRIMVYSEKLWHFTIMEKPIEVFVKQATKGK</sequence>
<proteinExistence type="predicted"/>
<evidence type="ECO:0000313" key="2">
    <source>
        <dbReference type="Proteomes" id="UP000830583"/>
    </source>
</evidence>
<dbReference type="EMBL" id="CP096205">
    <property type="protein sequence ID" value="UPQ79627.1"/>
    <property type="molecule type" value="Genomic_DNA"/>
</dbReference>
<name>A0ABY4KJP0_9FLAO</name>
<dbReference type="Proteomes" id="UP000830583">
    <property type="component" value="Chromosome"/>
</dbReference>
<evidence type="ECO:0000313" key="1">
    <source>
        <dbReference type="EMBL" id="UPQ79627.1"/>
    </source>
</evidence>
<keyword evidence="2" id="KW-1185">Reference proteome</keyword>
<reference evidence="1" key="1">
    <citation type="submission" date="2022-04" db="EMBL/GenBank/DDBJ databases">
        <title>Consumption of N2O by Flavobacterium azooxidireducens sp. nov. isolated from Decomposing Leaf Litter of Phragmites australis (Cav.).</title>
        <authorList>
            <person name="Behrendt U."/>
            <person name="Spanner T."/>
            <person name="Augustin J."/>
            <person name="Horn M.A."/>
            <person name="Kolb S."/>
            <person name="Ulrich A."/>
        </authorList>
    </citation>
    <scope>NUCLEOTIDE SEQUENCE</scope>
    <source>
        <strain evidence="1">IGB 4-14</strain>
    </source>
</reference>
<organism evidence="1 2">
    <name type="scientific">Flavobacterium azooxidireducens</name>
    <dbReference type="NCBI Taxonomy" id="1871076"/>
    <lineage>
        <taxon>Bacteria</taxon>
        <taxon>Pseudomonadati</taxon>
        <taxon>Bacteroidota</taxon>
        <taxon>Flavobacteriia</taxon>
        <taxon>Flavobacteriales</taxon>
        <taxon>Flavobacteriaceae</taxon>
        <taxon>Flavobacterium</taxon>
    </lineage>
</organism>
<protein>
    <recommendedName>
        <fullName evidence="3">DUF4238 domain-containing protein</fullName>
    </recommendedName>
</protein>